<organism evidence="2 3">
    <name type="scientific">Dioscorea cayennensis subsp. rotundata</name>
    <name type="common">White Guinea yam</name>
    <name type="synonym">Dioscorea rotundata</name>
    <dbReference type="NCBI Taxonomy" id="55577"/>
    <lineage>
        <taxon>Eukaryota</taxon>
        <taxon>Viridiplantae</taxon>
        <taxon>Streptophyta</taxon>
        <taxon>Embryophyta</taxon>
        <taxon>Tracheophyta</taxon>
        <taxon>Spermatophyta</taxon>
        <taxon>Magnoliopsida</taxon>
        <taxon>Liliopsida</taxon>
        <taxon>Dioscoreales</taxon>
        <taxon>Dioscoreaceae</taxon>
        <taxon>Dioscorea</taxon>
    </lineage>
</organism>
<proteinExistence type="predicted"/>
<keyword evidence="1" id="KW-0472">Membrane</keyword>
<dbReference type="RefSeq" id="XP_039137800.1">
    <property type="nucleotide sequence ID" value="XM_039281866.1"/>
</dbReference>
<sequence>MAVLWMKTPEQGCVCLRCFDDPDVEEDEPDDHMTLDQYQEEARRVALVRKGPLLDVESQKKGRLELSGSNLKTIGWILLVAINLFAMPFYLLLMDLNQTETNISNLESLDDNLVSQSHLSSQYARLAAIQRQMSIKWAQRARLLWVSDEINIGPRSLCVFCKIEYESIDHIFLDCRWTQIVWNMLNQHHCTHISFPDPISAGCWLTEYNYSIYTMSVIAACIWLIWKARCDAIFSNVTPSFNLIASKAAAHVLEFSQENSSHIGRKLLLNNFSHINGLILFFAFSCCTFSAESCLEASIKALQLAIRSSLDRQFDIKRILHCCPALSSSLLLGRNPAGWRVDHDISVLNHFLHLAGNPPLVFIPPSPECSSNRSCFSWQQQSSSLSFSSLAETCPVGS</sequence>
<feature type="transmembrane region" description="Helical" evidence="1">
    <location>
        <begin position="208"/>
        <end position="226"/>
    </location>
</feature>
<accession>A0AB40CD90</accession>
<gene>
    <name evidence="3" type="primary">LOC120275327</name>
</gene>
<keyword evidence="1" id="KW-0812">Transmembrane</keyword>
<name>A0AB40CD90_DIOCR</name>
<reference evidence="3" key="1">
    <citation type="submission" date="2025-08" db="UniProtKB">
        <authorList>
            <consortium name="RefSeq"/>
        </authorList>
    </citation>
    <scope>IDENTIFICATION</scope>
</reference>
<evidence type="ECO:0000313" key="2">
    <source>
        <dbReference type="Proteomes" id="UP001515500"/>
    </source>
</evidence>
<feature type="transmembrane region" description="Helical" evidence="1">
    <location>
        <begin position="73"/>
        <end position="93"/>
    </location>
</feature>
<dbReference type="AlphaFoldDB" id="A0AB40CD90"/>
<dbReference type="GeneID" id="120275327"/>
<protein>
    <submittedName>
        <fullName evidence="3">Uncharacterized protein LOC120275327</fullName>
    </submittedName>
</protein>
<keyword evidence="1" id="KW-1133">Transmembrane helix</keyword>
<dbReference type="Proteomes" id="UP001515500">
    <property type="component" value="Chromosome 2"/>
</dbReference>
<evidence type="ECO:0000256" key="1">
    <source>
        <dbReference type="SAM" id="Phobius"/>
    </source>
</evidence>
<evidence type="ECO:0000313" key="3">
    <source>
        <dbReference type="RefSeq" id="XP_039137800.1"/>
    </source>
</evidence>
<keyword evidence="2" id="KW-1185">Reference proteome</keyword>